<dbReference type="RefSeq" id="XP_028876851.1">
    <property type="nucleotide sequence ID" value="XM_029031853.1"/>
</dbReference>
<evidence type="ECO:0000256" key="1">
    <source>
        <dbReference type="SAM" id="Phobius"/>
    </source>
</evidence>
<accession>A0A1X0NDL3</accession>
<dbReference type="GeneID" id="39991633"/>
<comment type="caution">
    <text evidence="2">The sequence shown here is derived from an EMBL/GenBank/DDBJ whole genome shotgun (WGS) entry which is preliminary data.</text>
</comment>
<keyword evidence="1" id="KW-0812">Transmembrane</keyword>
<sequence length="100" mass="10916">MILAKKNGAPPKPVESFAFFSFPVSLQTDGHTTIALFSLFGTAEQCPNPFGVVSTLLCVWAYSFPHCNRSDNDAAAILWCNSFGVVCIFHLGCVFLARRV</sequence>
<dbReference type="VEuPathDB" id="TriTrypDB:TM35_001321010"/>
<proteinExistence type="predicted"/>
<name>A0A1X0NDL3_9TRYP</name>
<dbReference type="EMBL" id="NBCO01000132">
    <property type="protein sequence ID" value="ORC81071.1"/>
    <property type="molecule type" value="Genomic_DNA"/>
</dbReference>
<feature type="transmembrane region" description="Helical" evidence="1">
    <location>
        <begin position="76"/>
        <end position="97"/>
    </location>
</feature>
<keyword evidence="1" id="KW-0472">Membrane</keyword>
<reference evidence="2 3" key="1">
    <citation type="submission" date="2017-03" db="EMBL/GenBank/DDBJ databases">
        <title>An alternative strategy for trypanosome survival in the mammalian bloodstream revealed through genome and transcriptome analysis of the ubiquitous bovine parasite Trypanosoma (Megatrypanum) theileri.</title>
        <authorList>
            <person name="Kelly S."/>
            <person name="Ivens A."/>
            <person name="Mott A."/>
            <person name="O'Neill E."/>
            <person name="Emms D."/>
            <person name="Macleod O."/>
            <person name="Voorheis P."/>
            <person name="Matthews J."/>
            <person name="Matthews K."/>
            <person name="Carrington M."/>
        </authorList>
    </citation>
    <scope>NUCLEOTIDE SEQUENCE [LARGE SCALE GENOMIC DNA]</scope>
    <source>
        <strain evidence="2">Edinburgh</strain>
    </source>
</reference>
<protein>
    <submittedName>
        <fullName evidence="2">Uncharacterized protein</fullName>
    </submittedName>
</protein>
<evidence type="ECO:0000313" key="3">
    <source>
        <dbReference type="Proteomes" id="UP000192257"/>
    </source>
</evidence>
<dbReference type="AlphaFoldDB" id="A0A1X0NDL3"/>
<gene>
    <name evidence="2" type="ORF">TM35_001321010</name>
</gene>
<organism evidence="2 3">
    <name type="scientific">Trypanosoma theileri</name>
    <dbReference type="NCBI Taxonomy" id="67003"/>
    <lineage>
        <taxon>Eukaryota</taxon>
        <taxon>Discoba</taxon>
        <taxon>Euglenozoa</taxon>
        <taxon>Kinetoplastea</taxon>
        <taxon>Metakinetoplastina</taxon>
        <taxon>Trypanosomatida</taxon>
        <taxon>Trypanosomatidae</taxon>
        <taxon>Trypanosoma</taxon>
    </lineage>
</organism>
<keyword evidence="1" id="KW-1133">Transmembrane helix</keyword>
<dbReference type="Proteomes" id="UP000192257">
    <property type="component" value="Unassembled WGS sequence"/>
</dbReference>
<keyword evidence="3" id="KW-1185">Reference proteome</keyword>
<evidence type="ECO:0000313" key="2">
    <source>
        <dbReference type="EMBL" id="ORC81071.1"/>
    </source>
</evidence>